<dbReference type="Gene3D" id="3.60.15.10">
    <property type="entry name" value="Ribonuclease Z/Hydroxyacylglutathione hydrolase-like"/>
    <property type="match status" value="1"/>
</dbReference>
<dbReference type="InterPro" id="IPR051682">
    <property type="entry name" value="Mito_Persulfide_Diox"/>
</dbReference>
<reference evidence="2" key="1">
    <citation type="journal article" date="2014" name="Genome Biol. Evol.">
        <title>Pangenome evidence for extensive interdomain horizontal transfer affecting lineage core and shell genes in uncultured planktonic thaumarchaeota and euryarchaeota.</title>
        <authorList>
            <person name="Deschamps P."/>
            <person name="Zivanovic Y."/>
            <person name="Moreira D."/>
            <person name="Rodriguez-Valera F."/>
            <person name="Lopez-Garcia P."/>
        </authorList>
    </citation>
    <scope>NUCLEOTIDE SEQUENCE</scope>
</reference>
<sequence>MRRGPVGWAMLADGEFDVAVADDGVEVWVTQMGGYMNMNTAFIDRAAGIVAIVDPFDSKRWVAALAEEGLSPTHLLYTHTHRDHTAGYSMMLNLVPGVEVWGHEEARVPSLLGHVVFKKVDFTHTWDSEPDTTVEWSAGSIRLGVTHSPGHAPGHVTFHGHGVYHAGDLLFTAHSGRVDLPGSDPGAQWRSVLYARELLRGLPGDWRLIPGHRYEWIDGSTPDWVSLEQALAHNFSLNSPALEAFERLPWQSFDDDIGE</sequence>
<dbReference type="AlphaFoldDB" id="A0A075GSV9"/>
<keyword evidence="2" id="KW-0378">Hydrolase</keyword>
<dbReference type="GO" id="GO:0004416">
    <property type="term" value="F:hydroxyacylglutathione hydrolase activity"/>
    <property type="evidence" value="ECO:0007669"/>
    <property type="project" value="UniProtKB-EC"/>
</dbReference>
<proteinExistence type="predicted"/>
<dbReference type="EMBL" id="KF900782">
    <property type="protein sequence ID" value="AIF06849.1"/>
    <property type="molecule type" value="Genomic_DNA"/>
</dbReference>
<dbReference type="Pfam" id="PF00753">
    <property type="entry name" value="Lactamase_B"/>
    <property type="match status" value="1"/>
</dbReference>
<dbReference type="InterPro" id="IPR001279">
    <property type="entry name" value="Metallo-B-lactamas"/>
</dbReference>
<gene>
    <name evidence="2" type="primary">gloB</name>
</gene>
<dbReference type="GO" id="GO:0070813">
    <property type="term" value="P:hydrogen sulfide metabolic process"/>
    <property type="evidence" value="ECO:0007669"/>
    <property type="project" value="TreeGrafter"/>
</dbReference>
<organism evidence="2">
    <name type="scientific">uncultured marine group II/III euryarchaeote KM3_196_E05</name>
    <dbReference type="NCBI Taxonomy" id="1457971"/>
    <lineage>
        <taxon>Archaea</taxon>
        <taxon>Methanobacteriati</taxon>
        <taxon>Methanobacteriota</taxon>
        <taxon>environmental samples</taxon>
    </lineage>
</organism>
<dbReference type="SUPFAM" id="SSF56281">
    <property type="entry name" value="Metallo-hydrolase/oxidoreductase"/>
    <property type="match status" value="1"/>
</dbReference>
<dbReference type="InterPro" id="IPR036866">
    <property type="entry name" value="RibonucZ/Hydroxyglut_hydro"/>
</dbReference>
<evidence type="ECO:0000259" key="1">
    <source>
        <dbReference type="SMART" id="SM00849"/>
    </source>
</evidence>
<dbReference type="SMART" id="SM00849">
    <property type="entry name" value="Lactamase_B"/>
    <property type="match status" value="1"/>
</dbReference>
<name>A0A075GSV9_9EURY</name>
<feature type="domain" description="Metallo-beta-lactamase" evidence="1">
    <location>
        <begin position="37"/>
        <end position="212"/>
    </location>
</feature>
<dbReference type="GO" id="GO:0050313">
    <property type="term" value="F:sulfur dioxygenase activity"/>
    <property type="evidence" value="ECO:0007669"/>
    <property type="project" value="TreeGrafter"/>
</dbReference>
<dbReference type="EC" id="3.1.2.6" evidence="2"/>
<dbReference type="PANTHER" id="PTHR43084:SF1">
    <property type="entry name" value="PERSULFIDE DIOXYGENASE ETHE1, MITOCHONDRIAL"/>
    <property type="match status" value="1"/>
</dbReference>
<dbReference type="GO" id="GO:0006749">
    <property type="term" value="P:glutathione metabolic process"/>
    <property type="evidence" value="ECO:0007669"/>
    <property type="project" value="TreeGrafter"/>
</dbReference>
<accession>A0A075GSV9</accession>
<dbReference type="PANTHER" id="PTHR43084">
    <property type="entry name" value="PERSULFIDE DIOXYGENASE ETHE1"/>
    <property type="match status" value="1"/>
</dbReference>
<evidence type="ECO:0000313" key="2">
    <source>
        <dbReference type="EMBL" id="AIF06849.1"/>
    </source>
</evidence>
<dbReference type="CDD" id="cd06262">
    <property type="entry name" value="metallo-hydrolase-like_MBL-fold"/>
    <property type="match status" value="1"/>
</dbReference>
<protein>
    <submittedName>
        <fullName evidence="2">Hydrolase (GloB)</fullName>
        <ecNumber evidence="2">3.1.2.6</ecNumber>
    </submittedName>
</protein>